<protein>
    <recommendedName>
        <fullName evidence="3">YbaB/EbfC DNA-binding family protein</fullName>
    </recommendedName>
</protein>
<dbReference type="RefSeq" id="WP_065157872.1">
    <property type="nucleotide sequence ID" value="NZ_LZLQ01000038.1"/>
</dbReference>
<dbReference type="Pfam" id="PF02575">
    <property type="entry name" value="YbaB_DNA_bd"/>
    <property type="match status" value="1"/>
</dbReference>
<dbReference type="SUPFAM" id="SSF82607">
    <property type="entry name" value="YbaB-like"/>
    <property type="match status" value="1"/>
</dbReference>
<evidence type="ECO:0000313" key="2">
    <source>
        <dbReference type="Proteomes" id="UP000093629"/>
    </source>
</evidence>
<dbReference type="AlphaFoldDB" id="A0A1A3N6T9"/>
<keyword evidence="2" id="KW-1185">Reference proteome</keyword>
<dbReference type="Gene3D" id="3.30.1310.10">
    <property type="entry name" value="Nucleoid-associated protein YbaB-like domain"/>
    <property type="match status" value="1"/>
</dbReference>
<dbReference type="InterPro" id="IPR036894">
    <property type="entry name" value="YbaB-like_sf"/>
</dbReference>
<sequence length="105" mass="11367">MTDDDSADLVGLANLLDRVAGEARSEGGLVEVKVDSRGRVTDVWLDDRVSRVPADQLAEAIAEVCGAAFNDRLDRLAEVISDYDRTHGLANGVLDHLHAAVDRLR</sequence>
<accession>A0A1A3N6T9</accession>
<gene>
    <name evidence="1" type="ORF">A5636_21805</name>
</gene>
<name>A0A1A3N6T9_MYCAS</name>
<comment type="caution">
    <text evidence="1">The sequence shown here is derived from an EMBL/GenBank/DDBJ whole genome shotgun (WGS) entry which is preliminary data.</text>
</comment>
<dbReference type="GO" id="GO:0003677">
    <property type="term" value="F:DNA binding"/>
    <property type="evidence" value="ECO:0007669"/>
    <property type="project" value="InterPro"/>
</dbReference>
<dbReference type="EMBL" id="LZLQ01000038">
    <property type="protein sequence ID" value="OBK17868.1"/>
    <property type="molecule type" value="Genomic_DNA"/>
</dbReference>
<evidence type="ECO:0008006" key="3">
    <source>
        <dbReference type="Google" id="ProtNLM"/>
    </source>
</evidence>
<dbReference type="InterPro" id="IPR004401">
    <property type="entry name" value="YbaB/EbfC"/>
</dbReference>
<dbReference type="Proteomes" id="UP000093629">
    <property type="component" value="Unassembled WGS sequence"/>
</dbReference>
<dbReference type="OrthoDB" id="9809370at2"/>
<evidence type="ECO:0000313" key="1">
    <source>
        <dbReference type="EMBL" id="OBK17868.1"/>
    </source>
</evidence>
<proteinExistence type="predicted"/>
<organism evidence="1 2">
    <name type="scientific">Mycobacterium asiaticum</name>
    <dbReference type="NCBI Taxonomy" id="1790"/>
    <lineage>
        <taxon>Bacteria</taxon>
        <taxon>Bacillati</taxon>
        <taxon>Actinomycetota</taxon>
        <taxon>Actinomycetes</taxon>
        <taxon>Mycobacteriales</taxon>
        <taxon>Mycobacteriaceae</taxon>
        <taxon>Mycobacterium</taxon>
    </lineage>
</organism>
<reference evidence="1 2" key="1">
    <citation type="submission" date="2016-06" db="EMBL/GenBank/DDBJ databases">
        <authorList>
            <person name="Kjaerup R.B."/>
            <person name="Dalgaard T.S."/>
            <person name="Juul-Madsen H.R."/>
        </authorList>
    </citation>
    <scope>NUCLEOTIDE SEQUENCE [LARGE SCALE GENOMIC DNA]</scope>
    <source>
        <strain evidence="1 2">1245139.5</strain>
    </source>
</reference>